<name>F2R9H5_STRVP</name>
<proteinExistence type="predicted"/>
<dbReference type="eggNOG" id="ENOG502ZBTI">
    <property type="taxonomic scope" value="Bacteria"/>
</dbReference>
<protein>
    <submittedName>
        <fullName evidence="1">Uncharacterized protein</fullName>
    </submittedName>
</protein>
<accession>F2R9H5</accession>
<dbReference type="STRING" id="953739.SVEN_5732"/>
<organism evidence="1 2">
    <name type="scientific">Streptomyces venezuelae (strain ATCC 10712 / CBS 650.69 / DSM 40230 / JCM 4526 / NBRC 13096 / PD 04745)</name>
    <dbReference type="NCBI Taxonomy" id="953739"/>
    <lineage>
        <taxon>Bacteria</taxon>
        <taxon>Bacillati</taxon>
        <taxon>Actinomycetota</taxon>
        <taxon>Actinomycetes</taxon>
        <taxon>Kitasatosporales</taxon>
        <taxon>Streptomycetaceae</taxon>
        <taxon>Streptomyces</taxon>
    </lineage>
</organism>
<gene>
    <name evidence="1" type="ordered locus">SVEN_5732</name>
</gene>
<dbReference type="EMBL" id="FR845719">
    <property type="protein sequence ID" value="CCA59018.1"/>
    <property type="molecule type" value="Genomic_DNA"/>
</dbReference>
<evidence type="ECO:0000313" key="2">
    <source>
        <dbReference type="Proteomes" id="UP000006854"/>
    </source>
</evidence>
<evidence type="ECO:0000313" key="1">
    <source>
        <dbReference type="EMBL" id="CCA59018.1"/>
    </source>
</evidence>
<dbReference type="HOGENOM" id="CLU_053308_0_0_11"/>
<keyword evidence="2" id="KW-1185">Reference proteome</keyword>
<dbReference type="AlphaFoldDB" id="F2R9H5"/>
<dbReference type="Proteomes" id="UP000006854">
    <property type="component" value="Chromosome"/>
</dbReference>
<reference evidence="1 2" key="1">
    <citation type="journal article" date="2011" name="BMC Genomics">
        <title>Genome-wide analysis of the role of GlnR in Streptomyces venezuelae provides new insights into global nitrogen regulation in actinomycetes.</title>
        <authorList>
            <person name="Pullan S.T."/>
            <person name="Bibb M.J."/>
            <person name="Merrick M."/>
        </authorList>
    </citation>
    <scope>NUCLEOTIDE SEQUENCE [LARGE SCALE GENOMIC DNA]</scope>
    <source>
        <strain evidence="2">ATCC 10712 / CBS 650.69 / DSM 40230 / JCM 4526 / NBRC 13096 / PD 04745</strain>
    </source>
</reference>
<dbReference type="GeneID" id="51866286"/>
<dbReference type="RefSeq" id="WP_015036913.1">
    <property type="nucleotide sequence ID" value="NC_018750.1"/>
</dbReference>
<dbReference type="PATRIC" id="fig|953739.5.peg.951"/>
<dbReference type="KEGG" id="sve:SVEN_5732"/>
<sequence>MTAVGVPEPELERLRPRDVERYLYQRGWRPGGRVRYSDRWEREWDGRPRRVLLPLDRELADYTDRMADLIGALAELEGRPPAAVHQDLTLSGLDVQYIRTMPRTPSGTIPVQAAVLAVTSARDLLMAAACDTVLDGPRLVHPRRKPQRAKDFVDNARFGPSAPGSYVFQVQVPLPEEGPQGHLFEDVPEWDMAPEPFARRVSRRMYEAVSAARSAAYDADDLDDADPFTSAVDEGVSADLCEALAGMGGHDGREGRDEASLHGFSLSFGWSPRWPVPYGSGPLEFSPRDVRILREGAQDLRRQAPERGVTIVGRTTKLKRAADIGPGDVTVVARLMRENGDLVGQERQIHIHLTEAEYDRATEAHRDRRDLRIEGDLTRRGNYHELTRITGFDVL</sequence>
<dbReference type="OrthoDB" id="3281514at2"/>